<organism evidence="1 2">
    <name type="scientific">Linum trigynum</name>
    <dbReference type="NCBI Taxonomy" id="586398"/>
    <lineage>
        <taxon>Eukaryota</taxon>
        <taxon>Viridiplantae</taxon>
        <taxon>Streptophyta</taxon>
        <taxon>Embryophyta</taxon>
        <taxon>Tracheophyta</taxon>
        <taxon>Spermatophyta</taxon>
        <taxon>Magnoliopsida</taxon>
        <taxon>eudicotyledons</taxon>
        <taxon>Gunneridae</taxon>
        <taxon>Pentapetalae</taxon>
        <taxon>rosids</taxon>
        <taxon>fabids</taxon>
        <taxon>Malpighiales</taxon>
        <taxon>Linaceae</taxon>
        <taxon>Linum</taxon>
    </lineage>
</organism>
<protein>
    <submittedName>
        <fullName evidence="1">Uncharacterized protein</fullName>
    </submittedName>
</protein>
<proteinExistence type="predicted"/>
<evidence type="ECO:0000313" key="2">
    <source>
        <dbReference type="Proteomes" id="UP001497516"/>
    </source>
</evidence>
<sequence length="108" mass="12055">MPSSFLPQHASKLHILSSPAADDGNCSGHWQSLPRMPNLHATIDESVSSGVLEFRWQHNTSVVDLKYSSSSGFRCKEDDTRIATVLTNSNSDVGRRRIEPQKFRMQIG</sequence>
<dbReference type="EMBL" id="OZ034819">
    <property type="protein sequence ID" value="CAL1394834.1"/>
    <property type="molecule type" value="Genomic_DNA"/>
</dbReference>
<name>A0AAV2F9A5_9ROSI</name>
<gene>
    <name evidence="1" type="ORF">LTRI10_LOCUS35310</name>
</gene>
<reference evidence="1 2" key="1">
    <citation type="submission" date="2024-04" db="EMBL/GenBank/DDBJ databases">
        <authorList>
            <person name="Fracassetti M."/>
        </authorList>
    </citation>
    <scope>NUCLEOTIDE SEQUENCE [LARGE SCALE GENOMIC DNA]</scope>
</reference>
<evidence type="ECO:0000313" key="1">
    <source>
        <dbReference type="EMBL" id="CAL1394834.1"/>
    </source>
</evidence>
<accession>A0AAV2F9A5</accession>
<dbReference type="Proteomes" id="UP001497516">
    <property type="component" value="Chromosome 6"/>
</dbReference>
<dbReference type="AlphaFoldDB" id="A0AAV2F9A5"/>
<keyword evidence="2" id="KW-1185">Reference proteome</keyword>